<evidence type="ECO:0000313" key="1">
    <source>
        <dbReference type="EMBL" id="MFC7346082.1"/>
    </source>
</evidence>
<name>A0ABW2LY19_9FLAO</name>
<comment type="caution">
    <text evidence="1">The sequence shown here is derived from an EMBL/GenBank/DDBJ whole genome shotgun (WGS) entry which is preliminary data.</text>
</comment>
<keyword evidence="2" id="KW-1185">Reference proteome</keyword>
<protein>
    <submittedName>
        <fullName evidence="1">Helix-turn-helix domain-containing protein</fullName>
    </submittedName>
</protein>
<sequence length="109" mass="13418">MENNRPDYIKIFEDIILKKCPERRHEFDYYFNKKNLSIIDIVDLNNRIFGLKDKNAINFNQKHKSYDHETIIHILTYQQKEKLNNTQLASYFNLSRNTVTKWRKLYLKY</sequence>
<dbReference type="SUPFAM" id="SSF48295">
    <property type="entry name" value="TrpR-like"/>
    <property type="match status" value="1"/>
</dbReference>
<dbReference type="RefSeq" id="WP_378174711.1">
    <property type="nucleotide sequence ID" value="NZ_JBHTCR010000002.1"/>
</dbReference>
<gene>
    <name evidence="1" type="ORF">ACFQO9_05030</name>
</gene>
<proteinExistence type="predicted"/>
<dbReference type="InterPro" id="IPR010921">
    <property type="entry name" value="Trp_repressor/repl_initiator"/>
</dbReference>
<organism evidence="1 2">
    <name type="scientific">Chryseobacterium zhengzhouense</name>
    <dbReference type="NCBI Taxonomy" id="1636086"/>
    <lineage>
        <taxon>Bacteria</taxon>
        <taxon>Pseudomonadati</taxon>
        <taxon>Bacteroidota</taxon>
        <taxon>Flavobacteriia</taxon>
        <taxon>Flavobacteriales</taxon>
        <taxon>Weeksellaceae</taxon>
        <taxon>Chryseobacterium group</taxon>
        <taxon>Chryseobacterium</taxon>
    </lineage>
</organism>
<evidence type="ECO:0000313" key="2">
    <source>
        <dbReference type="Proteomes" id="UP001596550"/>
    </source>
</evidence>
<dbReference type="Proteomes" id="UP001596550">
    <property type="component" value="Unassembled WGS sequence"/>
</dbReference>
<accession>A0ABW2LY19</accession>
<reference evidence="2" key="1">
    <citation type="journal article" date="2019" name="Int. J. Syst. Evol. Microbiol.">
        <title>The Global Catalogue of Microorganisms (GCM) 10K type strain sequencing project: providing services to taxonomists for standard genome sequencing and annotation.</title>
        <authorList>
            <consortium name="The Broad Institute Genomics Platform"/>
            <consortium name="The Broad Institute Genome Sequencing Center for Infectious Disease"/>
            <person name="Wu L."/>
            <person name="Ma J."/>
        </authorList>
    </citation>
    <scope>NUCLEOTIDE SEQUENCE [LARGE SCALE GENOMIC DNA]</scope>
    <source>
        <strain evidence="2">CCUG 54781</strain>
    </source>
</reference>
<dbReference type="EMBL" id="JBHTCR010000002">
    <property type="protein sequence ID" value="MFC7346082.1"/>
    <property type="molecule type" value="Genomic_DNA"/>
</dbReference>